<dbReference type="GO" id="GO:0048870">
    <property type="term" value="P:cell motility"/>
    <property type="evidence" value="ECO:0007669"/>
    <property type="project" value="TreeGrafter"/>
</dbReference>
<dbReference type="Pfam" id="PF24667">
    <property type="entry name" value="MORN_DRC7"/>
    <property type="match status" value="1"/>
</dbReference>
<accession>A0A0L7K7J1</accession>
<dbReference type="Proteomes" id="UP000054289">
    <property type="component" value="Unassembled WGS sequence"/>
</dbReference>
<evidence type="ECO:0000313" key="3">
    <source>
        <dbReference type="Proteomes" id="UP000054289"/>
    </source>
</evidence>
<dbReference type="GO" id="GO:0031514">
    <property type="term" value="C:motile cilium"/>
    <property type="evidence" value="ECO:0007669"/>
    <property type="project" value="TreeGrafter"/>
</dbReference>
<dbReference type="OMA" id="AYVVCGE"/>
<organism evidence="2 3">
    <name type="scientific">Plasmodium falciparum (isolate HB3)</name>
    <dbReference type="NCBI Taxonomy" id="137071"/>
    <lineage>
        <taxon>Eukaryota</taxon>
        <taxon>Sar</taxon>
        <taxon>Alveolata</taxon>
        <taxon>Apicomplexa</taxon>
        <taxon>Aconoidasida</taxon>
        <taxon>Haemosporida</taxon>
        <taxon>Plasmodiidae</taxon>
        <taxon>Plasmodium</taxon>
        <taxon>Plasmodium (Laverania)</taxon>
    </lineage>
</organism>
<proteinExistence type="predicted"/>
<dbReference type="EMBL" id="CH671933">
    <property type="protein sequence ID" value="KOB59252.1"/>
    <property type="molecule type" value="Genomic_DNA"/>
</dbReference>
<evidence type="ECO:0000313" key="2">
    <source>
        <dbReference type="EMBL" id="KOB59252.1"/>
    </source>
</evidence>
<protein>
    <recommendedName>
        <fullName evidence="1">Dynein regulatory complex subunit 7 MORN domain-containing protein</fullName>
    </recommendedName>
</protein>
<dbReference type="PANTHER" id="PTHR35249">
    <property type="entry name" value="DYNEIN REGULATORY COMPLEX SUBUNIT 7"/>
    <property type="match status" value="1"/>
</dbReference>
<dbReference type="AlphaFoldDB" id="A0A0L7K7J1"/>
<dbReference type="PANTHER" id="PTHR35249:SF2">
    <property type="entry name" value="DYNEIN REGULATORY COMPLEX SUBUNIT 7"/>
    <property type="match status" value="1"/>
</dbReference>
<name>A0A0L7K7J1_PLAFX</name>
<dbReference type="InterPro" id="IPR056291">
    <property type="entry name" value="MORN_DRC7"/>
</dbReference>
<dbReference type="KEGG" id="pfh:PFHG_01008"/>
<dbReference type="OrthoDB" id="10262874at2759"/>
<dbReference type="InterPro" id="IPR033551">
    <property type="entry name" value="DRC7/lobo"/>
</dbReference>
<reference evidence="3" key="2">
    <citation type="submission" date="2006-03" db="EMBL/GenBank/DDBJ databases">
        <title>The genome sequence of the Plasmodium falciparum HB3.</title>
        <authorList>
            <consortium name="The Broad Institute Genome Sequencing Platform"/>
            <person name="Birren B."/>
            <person name="Lander E."/>
            <person name="Galagan J."/>
            <person name="Nusbaum C."/>
            <person name="Devon K."/>
            <person name="Henn M."/>
            <person name="Jaffe D."/>
            <person name="Butler J."/>
            <person name="Alvarez P."/>
            <person name="Gnerre S."/>
            <person name="Grabherr M."/>
            <person name="Kleber M."/>
            <person name="Mauceli E."/>
            <person name="Brockman W."/>
            <person name="MacCallum I.A."/>
            <person name="Rounsley S."/>
            <person name="Young S."/>
            <person name="LaButti K."/>
            <person name="Pushparaj V."/>
            <person name="DeCaprio D."/>
            <person name="Crawford M."/>
            <person name="Koehrsen M."/>
            <person name="Engels R."/>
            <person name="Montgomery P."/>
            <person name="Pearson M."/>
            <person name="Howarth C."/>
            <person name="Larson L."/>
            <person name="Luoma S."/>
            <person name="White J."/>
            <person name="Kodira C."/>
            <person name="Zeng Q."/>
            <person name="Oleary S."/>
            <person name="Yandava C."/>
            <person name="Alvarado L."/>
            <person name="Wirth D."/>
            <person name="Volkman S."/>
            <person name="Hartl D."/>
        </authorList>
    </citation>
    <scope>NUCLEOTIDE SEQUENCE [LARGE SCALE GENOMIC DNA]</scope>
</reference>
<gene>
    <name evidence="2" type="ORF">PFHG_01008</name>
</gene>
<feature type="domain" description="Dynein regulatory complex subunit 7 MORN" evidence="1">
    <location>
        <begin position="256"/>
        <end position="320"/>
    </location>
</feature>
<sequence>MKNKNKLKRCLDYLKNNKEEIIENYNNTLPSTKENVLLNYLKILKKKLQEKYDIQFCEFFFDEYGIKKNLCSSIIQIYFPFGKGNNYKEIYSLIKNYFTYEILLQRKIKTLLLPNVSLIFDWKIADCADLASIVVSSLRKKKHLRFLLERIQPIPTVKVLHIKYFINISNILYFLKGREYDIYDCPYKSIFYLWNEKNIYININKTGDIQTLMSQIKNNEYFVPAFYEEIKNKSLTPIIENKFYVIRKDRFLLKYPQGSNIIFYKNCKKDDYGEFLQHDGLISMHTHYENEYYTSVDYIFKLYKHRRLDKKRHHKKNESDQHRMGFYSWFTFYLNRHDGLIYYFELFNGKEYYVTKITVKYINKFYFLYFKNDEEVLIYKKHAIYKHYINHDDAVEKNMLYLLKEEVTFFEDIKYMYQNVICSIMKEKEDINKMEGEYQYMANNITNLSEIIYHDNEKINFFNKSLMEDNLNIYNFYKNYPWNDYLEISMKNDFFMSKNKMLQIENAPQEIDYVNSYQKIKKSNEIKKST</sequence>
<reference evidence="2 3" key="1">
    <citation type="submission" date="2006-03" db="EMBL/GenBank/DDBJ databases">
        <title>Annotation of Plasmodium falciparum HB3.</title>
        <authorList>
            <consortium name="The Broad Institute Genome Sequencing Platform"/>
            <person name="Volkman S.K."/>
            <person name="Neafsey D.E."/>
            <person name="Dash A.P."/>
            <person name="Chitnis C.E."/>
            <person name="Hartl D.L."/>
            <person name="Young S.K."/>
            <person name="Zeng Q."/>
            <person name="Koehrsen M."/>
            <person name="Alvarado L."/>
            <person name="Berlin A."/>
            <person name="Borenstein D."/>
            <person name="Chapman S.B."/>
            <person name="Chen Z."/>
            <person name="Engels R."/>
            <person name="Freedman E."/>
            <person name="Gellesch M."/>
            <person name="Goldberg J."/>
            <person name="Griggs A."/>
            <person name="Gujja S."/>
            <person name="Heilman E.R."/>
            <person name="Heiman D.I."/>
            <person name="Howarth C."/>
            <person name="Jen D."/>
            <person name="Larson L."/>
            <person name="Mehta T."/>
            <person name="Neiman D."/>
            <person name="Park D."/>
            <person name="Pearson M."/>
            <person name="Roberts A."/>
            <person name="Saif S."/>
            <person name="Shea T."/>
            <person name="Shenoy N."/>
            <person name="Sisk P."/>
            <person name="Stolte C."/>
            <person name="Sykes S."/>
            <person name="Walk T."/>
            <person name="White J."/>
            <person name="Yandava C."/>
            <person name="Haas B."/>
            <person name="Henn M.R."/>
            <person name="Nusbaum C."/>
            <person name="Birren B."/>
        </authorList>
    </citation>
    <scope>NUCLEOTIDE SEQUENCE [LARGE SCALE GENOMIC DNA]</scope>
    <source>
        <strain evidence="2">HB3</strain>
    </source>
</reference>
<evidence type="ECO:0000259" key="1">
    <source>
        <dbReference type="Pfam" id="PF24667"/>
    </source>
</evidence>